<keyword evidence="3" id="KW-1185">Reference proteome</keyword>
<keyword evidence="1" id="KW-1133">Transmembrane helix</keyword>
<gene>
    <name evidence="2" type="ORF">LSAT_V11C100047480</name>
</gene>
<keyword evidence="1" id="KW-0472">Membrane</keyword>
<sequence>MSSRVYMIMVAVNVGFSKLIGFLLCLNLNSYHGNLQQQFWIDTFKQKISCTCSGVAIVDSGTSLLTGLVVCISCEAFVRTINLRVFNFFIFLVSN</sequence>
<name>A0A9R1XXM4_LACSA</name>
<dbReference type="EMBL" id="NBSK02000001">
    <property type="protein sequence ID" value="KAJ0227689.1"/>
    <property type="molecule type" value="Genomic_DNA"/>
</dbReference>
<dbReference type="Proteomes" id="UP000235145">
    <property type="component" value="Unassembled WGS sequence"/>
</dbReference>
<reference evidence="2 3" key="1">
    <citation type="journal article" date="2017" name="Nat. Commun.">
        <title>Genome assembly with in vitro proximity ligation data and whole-genome triplication in lettuce.</title>
        <authorList>
            <person name="Reyes-Chin-Wo S."/>
            <person name="Wang Z."/>
            <person name="Yang X."/>
            <person name="Kozik A."/>
            <person name="Arikit S."/>
            <person name="Song C."/>
            <person name="Xia L."/>
            <person name="Froenicke L."/>
            <person name="Lavelle D.O."/>
            <person name="Truco M.J."/>
            <person name="Xia R."/>
            <person name="Zhu S."/>
            <person name="Xu C."/>
            <person name="Xu H."/>
            <person name="Xu X."/>
            <person name="Cox K."/>
            <person name="Korf I."/>
            <person name="Meyers B.C."/>
            <person name="Michelmore R.W."/>
        </authorList>
    </citation>
    <scope>NUCLEOTIDE SEQUENCE [LARGE SCALE GENOMIC DNA]</scope>
    <source>
        <strain evidence="3">cv. Salinas</strain>
        <tissue evidence="2">Seedlings</tissue>
    </source>
</reference>
<comment type="caution">
    <text evidence="2">The sequence shown here is derived from an EMBL/GenBank/DDBJ whole genome shotgun (WGS) entry which is preliminary data.</text>
</comment>
<evidence type="ECO:0000256" key="1">
    <source>
        <dbReference type="SAM" id="Phobius"/>
    </source>
</evidence>
<evidence type="ECO:0000313" key="2">
    <source>
        <dbReference type="EMBL" id="KAJ0227689.1"/>
    </source>
</evidence>
<accession>A0A9R1XXM4</accession>
<proteinExistence type="predicted"/>
<evidence type="ECO:0000313" key="3">
    <source>
        <dbReference type="Proteomes" id="UP000235145"/>
    </source>
</evidence>
<protein>
    <submittedName>
        <fullName evidence="2">Uncharacterized protein</fullName>
    </submittedName>
</protein>
<organism evidence="2 3">
    <name type="scientific">Lactuca sativa</name>
    <name type="common">Garden lettuce</name>
    <dbReference type="NCBI Taxonomy" id="4236"/>
    <lineage>
        <taxon>Eukaryota</taxon>
        <taxon>Viridiplantae</taxon>
        <taxon>Streptophyta</taxon>
        <taxon>Embryophyta</taxon>
        <taxon>Tracheophyta</taxon>
        <taxon>Spermatophyta</taxon>
        <taxon>Magnoliopsida</taxon>
        <taxon>eudicotyledons</taxon>
        <taxon>Gunneridae</taxon>
        <taxon>Pentapetalae</taxon>
        <taxon>asterids</taxon>
        <taxon>campanulids</taxon>
        <taxon>Asterales</taxon>
        <taxon>Asteraceae</taxon>
        <taxon>Cichorioideae</taxon>
        <taxon>Cichorieae</taxon>
        <taxon>Lactucinae</taxon>
        <taxon>Lactuca</taxon>
    </lineage>
</organism>
<feature type="transmembrane region" description="Helical" evidence="1">
    <location>
        <begin position="6"/>
        <end position="28"/>
    </location>
</feature>
<keyword evidence="1" id="KW-0812">Transmembrane</keyword>
<dbReference type="AlphaFoldDB" id="A0A9R1XXM4"/>